<dbReference type="SUPFAM" id="SSF48264">
    <property type="entry name" value="Cytochrome P450"/>
    <property type="match status" value="1"/>
</dbReference>
<gene>
    <name evidence="6" type="ORF">IFM89_008477</name>
</gene>
<evidence type="ECO:0000256" key="4">
    <source>
        <dbReference type="PIRSR" id="PIRSR602401-1"/>
    </source>
</evidence>
<keyword evidence="3 4" id="KW-0408">Iron</keyword>
<keyword evidence="4 5" id="KW-0349">Heme</keyword>
<evidence type="ECO:0008006" key="8">
    <source>
        <dbReference type="Google" id="ProtNLM"/>
    </source>
</evidence>
<keyword evidence="2 4" id="KW-0479">Metal-binding</keyword>
<dbReference type="Pfam" id="PF00067">
    <property type="entry name" value="p450"/>
    <property type="match status" value="1"/>
</dbReference>
<dbReference type="InterPro" id="IPR036396">
    <property type="entry name" value="Cyt_P450_sf"/>
</dbReference>
<evidence type="ECO:0000256" key="3">
    <source>
        <dbReference type="ARBA" id="ARBA00023004"/>
    </source>
</evidence>
<dbReference type="PROSITE" id="PS00086">
    <property type="entry name" value="CYTOCHROME_P450"/>
    <property type="match status" value="1"/>
</dbReference>
<evidence type="ECO:0000256" key="2">
    <source>
        <dbReference type="ARBA" id="ARBA00022723"/>
    </source>
</evidence>
<evidence type="ECO:0000313" key="6">
    <source>
        <dbReference type="EMBL" id="KAF9591827.1"/>
    </source>
</evidence>
<organism evidence="6 7">
    <name type="scientific">Coptis chinensis</name>
    <dbReference type="NCBI Taxonomy" id="261450"/>
    <lineage>
        <taxon>Eukaryota</taxon>
        <taxon>Viridiplantae</taxon>
        <taxon>Streptophyta</taxon>
        <taxon>Embryophyta</taxon>
        <taxon>Tracheophyta</taxon>
        <taxon>Spermatophyta</taxon>
        <taxon>Magnoliopsida</taxon>
        <taxon>Ranunculales</taxon>
        <taxon>Ranunculaceae</taxon>
        <taxon>Coptidoideae</taxon>
        <taxon>Coptis</taxon>
    </lineage>
</organism>
<dbReference type="PANTHER" id="PTHR47955">
    <property type="entry name" value="CYTOCHROME P450 FAMILY 71 PROTEIN"/>
    <property type="match status" value="1"/>
</dbReference>
<dbReference type="PRINTS" id="PR00385">
    <property type="entry name" value="P450"/>
</dbReference>
<dbReference type="GO" id="GO:0004497">
    <property type="term" value="F:monooxygenase activity"/>
    <property type="evidence" value="ECO:0007669"/>
    <property type="project" value="UniProtKB-KW"/>
</dbReference>
<dbReference type="Gene3D" id="1.10.630.10">
    <property type="entry name" value="Cytochrome P450"/>
    <property type="match status" value="1"/>
</dbReference>
<dbReference type="CDD" id="cd11072">
    <property type="entry name" value="CYP71-like"/>
    <property type="match status" value="1"/>
</dbReference>
<comment type="similarity">
    <text evidence="1 5">Belongs to the cytochrome P450 family.</text>
</comment>
<dbReference type="InterPro" id="IPR001128">
    <property type="entry name" value="Cyt_P450"/>
</dbReference>
<comment type="caution">
    <text evidence="6">The sequence shown here is derived from an EMBL/GenBank/DDBJ whole genome shotgun (WGS) entry which is preliminary data.</text>
</comment>
<keyword evidence="7" id="KW-1185">Reference proteome</keyword>
<name>A0A835H4X5_9MAGN</name>
<dbReference type="Proteomes" id="UP000631114">
    <property type="component" value="Unassembled WGS sequence"/>
</dbReference>
<dbReference type="OrthoDB" id="1055148at2759"/>
<dbReference type="EMBL" id="JADFTS010000008">
    <property type="protein sequence ID" value="KAF9591827.1"/>
    <property type="molecule type" value="Genomic_DNA"/>
</dbReference>
<accession>A0A835H4X5</accession>
<dbReference type="PANTHER" id="PTHR47955:SF18">
    <property type="entry name" value="CYTOCHROME P450 71A1-LIKE"/>
    <property type="match status" value="1"/>
</dbReference>
<reference evidence="6 7" key="1">
    <citation type="submission" date="2020-10" db="EMBL/GenBank/DDBJ databases">
        <title>The Coptis chinensis genome and diversification of protoberbering-type alkaloids.</title>
        <authorList>
            <person name="Wang B."/>
            <person name="Shu S."/>
            <person name="Song C."/>
            <person name="Liu Y."/>
        </authorList>
    </citation>
    <scope>NUCLEOTIDE SEQUENCE [LARGE SCALE GENOMIC DNA]</scope>
    <source>
        <strain evidence="6">HL-2020</strain>
        <tissue evidence="6">Leaf</tissue>
    </source>
</reference>
<evidence type="ECO:0000256" key="5">
    <source>
        <dbReference type="RuleBase" id="RU000461"/>
    </source>
</evidence>
<dbReference type="GO" id="GO:0005506">
    <property type="term" value="F:iron ion binding"/>
    <property type="evidence" value="ECO:0007669"/>
    <property type="project" value="InterPro"/>
</dbReference>
<dbReference type="GO" id="GO:0020037">
    <property type="term" value="F:heme binding"/>
    <property type="evidence" value="ECO:0007669"/>
    <property type="project" value="InterPro"/>
</dbReference>
<dbReference type="InterPro" id="IPR017972">
    <property type="entry name" value="Cyt_P450_CS"/>
</dbReference>
<protein>
    <recommendedName>
        <fullName evidence="8">Cytochrome P450</fullName>
    </recommendedName>
</protein>
<evidence type="ECO:0000256" key="1">
    <source>
        <dbReference type="ARBA" id="ARBA00010617"/>
    </source>
</evidence>
<keyword evidence="5" id="KW-0560">Oxidoreductase</keyword>
<sequence>MRLPPSPPKLPIIGHLHRLGKLPHRSLQALSEKYGPLMLLRLGQTPTVIVSSANLAKEIMKTHDVIFANRPITTATKELFNGNKDIAFAPYGEYWRNVRKIVVMDLLSVKRVQSFRYIREEEIGKMLEKIRQSSSLGSGVDVSELIVTVTNNLISRVTLGKSWEVCAKYADLPKQVMELIGNFSVEDLFPSLGWIDVLTGLHKKMKRVSKAMSQFLDEVIDEHLKSRKDEDDETRDFVDLLIKYHMDPTLGCEITRENLRALIFDLFVGGTDSTSTTTEWILAELFHHPEVLKKLQNEVRTAIGTESMVDEDDTNRMEYMHCVIKETLRLHPPLTIIIPRVPTENTTIDGYHIPAQTRVIINAWAIARDPKIWDNPDQFIPERFINNQVDFRGQDFEFIPFGAGRRICPGILFSVTSMASILANLLYWFDWDLPNGVESDVTEIFGLTNHKKDPLRLVPTVHAF</sequence>
<dbReference type="GO" id="GO:0016705">
    <property type="term" value="F:oxidoreductase activity, acting on paired donors, with incorporation or reduction of molecular oxygen"/>
    <property type="evidence" value="ECO:0007669"/>
    <property type="project" value="InterPro"/>
</dbReference>
<keyword evidence="5" id="KW-0503">Monooxygenase</keyword>
<comment type="cofactor">
    <cofactor evidence="4">
        <name>heme</name>
        <dbReference type="ChEBI" id="CHEBI:30413"/>
    </cofactor>
</comment>
<feature type="binding site" description="axial binding residue" evidence="4">
    <location>
        <position position="408"/>
    </location>
    <ligand>
        <name>heme</name>
        <dbReference type="ChEBI" id="CHEBI:30413"/>
    </ligand>
    <ligandPart>
        <name>Fe</name>
        <dbReference type="ChEBI" id="CHEBI:18248"/>
    </ligandPart>
</feature>
<dbReference type="FunFam" id="1.10.630.10:FF:000011">
    <property type="entry name" value="Cytochrome P450 83B1"/>
    <property type="match status" value="1"/>
</dbReference>
<evidence type="ECO:0000313" key="7">
    <source>
        <dbReference type="Proteomes" id="UP000631114"/>
    </source>
</evidence>
<dbReference type="AlphaFoldDB" id="A0A835H4X5"/>
<dbReference type="InterPro" id="IPR002401">
    <property type="entry name" value="Cyt_P450_E_grp-I"/>
</dbReference>
<dbReference type="PRINTS" id="PR00463">
    <property type="entry name" value="EP450I"/>
</dbReference>
<proteinExistence type="inferred from homology"/>
<dbReference type="GO" id="GO:0044550">
    <property type="term" value="P:secondary metabolite biosynthetic process"/>
    <property type="evidence" value="ECO:0007669"/>
    <property type="project" value="UniProtKB-ARBA"/>
</dbReference>